<feature type="region of interest" description="Disordered" evidence="4">
    <location>
        <begin position="1"/>
        <end position="22"/>
    </location>
</feature>
<name>A0A448HHD2_9ACTO</name>
<proteinExistence type="inferred from homology"/>
<dbReference type="Pfam" id="PF01547">
    <property type="entry name" value="SBP_bac_1"/>
    <property type="match status" value="1"/>
</dbReference>
<dbReference type="KEGG" id="ahw:NCTC11636_01566"/>
<comment type="similarity">
    <text evidence="1">Belongs to the bacterial solute-binding protein 1 family.</text>
</comment>
<dbReference type="GO" id="GO:0055052">
    <property type="term" value="C:ATP-binding cassette (ABC) transporter complex, substrate-binding subunit-containing"/>
    <property type="evidence" value="ECO:0007669"/>
    <property type="project" value="TreeGrafter"/>
</dbReference>
<evidence type="ECO:0000256" key="4">
    <source>
        <dbReference type="SAM" id="MobiDB-lite"/>
    </source>
</evidence>
<dbReference type="GO" id="GO:0015768">
    <property type="term" value="P:maltose transport"/>
    <property type="evidence" value="ECO:0007669"/>
    <property type="project" value="TreeGrafter"/>
</dbReference>
<dbReference type="RefSeq" id="WP_126382620.1">
    <property type="nucleotide sequence ID" value="NZ_LR134350.1"/>
</dbReference>
<keyword evidence="3" id="KW-0732">Signal</keyword>
<dbReference type="GO" id="GO:0042956">
    <property type="term" value="P:maltodextrin transmembrane transport"/>
    <property type="evidence" value="ECO:0007669"/>
    <property type="project" value="TreeGrafter"/>
</dbReference>
<evidence type="ECO:0000256" key="3">
    <source>
        <dbReference type="ARBA" id="ARBA00022729"/>
    </source>
</evidence>
<evidence type="ECO:0000256" key="2">
    <source>
        <dbReference type="ARBA" id="ARBA00022448"/>
    </source>
</evidence>
<feature type="region of interest" description="Disordered" evidence="4">
    <location>
        <begin position="348"/>
        <end position="387"/>
    </location>
</feature>
<dbReference type="OrthoDB" id="8663148at2"/>
<evidence type="ECO:0000313" key="6">
    <source>
        <dbReference type="Proteomes" id="UP000266895"/>
    </source>
</evidence>
<keyword evidence="2" id="KW-0813">Transport</keyword>
<feature type="compositionally biased region" description="Polar residues" evidence="4">
    <location>
        <begin position="377"/>
        <end position="387"/>
    </location>
</feature>
<keyword evidence="6" id="KW-1185">Reference proteome</keyword>
<dbReference type="EMBL" id="LR134350">
    <property type="protein sequence ID" value="VEG28486.1"/>
    <property type="molecule type" value="Genomic_DNA"/>
</dbReference>
<dbReference type="GO" id="GO:1901982">
    <property type="term" value="F:maltose binding"/>
    <property type="evidence" value="ECO:0007669"/>
    <property type="project" value="TreeGrafter"/>
</dbReference>
<dbReference type="SUPFAM" id="SSF53850">
    <property type="entry name" value="Periplasmic binding protein-like II"/>
    <property type="match status" value="1"/>
</dbReference>
<dbReference type="Proteomes" id="UP000266895">
    <property type="component" value="Chromosome"/>
</dbReference>
<gene>
    <name evidence="5" type="ORF">NCTC11636_01566</name>
</gene>
<dbReference type="InterPro" id="IPR006059">
    <property type="entry name" value="SBP"/>
</dbReference>
<feature type="compositionally biased region" description="Low complexity" evidence="4">
    <location>
        <begin position="354"/>
        <end position="365"/>
    </location>
</feature>
<sequence>MSRSPWAPLGPRSTVARSGSRALPRSAARSASVLAVLALAASATTACSPGGGGTEATDGAGCEQLEAYGTVAQGQTVTVGTVFSGNEAARFEASLARFEECTGIDVVHSGSDQLESVLRDAAASGSPSADPSLPDLAVVPQSGLVTELIDAGAVSALPDTVGANIELGWDRAWSDVGAVDGTLYAAPLMASVKSFVWYSPAAFEASGYQVPRTWEELVELTDQVVADHPDGAVTPWCMGVADGEATGWPATDWLEDALLATQGTGAFDSWADHEAPLDSDSAVEALDAVGDLVLADGHVPGGRAAAATTTVEEAGQQLVSGTCLMLHASSSYETVLPTGTLVTDANGEHGVKVSPTTTASAAPTTGQGGPAAEQGSPAATGTASAQASPTVAVPGAVSAFLLPSRGDDDGGTPVLVGGDYLVALRTSEAAVAVMGYLTSAEWAQERVELGGMASANRGVDASDIESDVARRATELLQSRQTVIRLDGSDTMPSAVGTDALWTALTQWTAGELSSEEALAQAEEAWPSD</sequence>
<dbReference type="PANTHER" id="PTHR30061:SF50">
    <property type="entry name" value="MALTOSE_MALTODEXTRIN-BINDING PERIPLASMIC PROTEIN"/>
    <property type="match status" value="1"/>
</dbReference>
<accession>A0A448HHD2</accession>
<dbReference type="AlphaFoldDB" id="A0A448HHD2"/>
<protein>
    <submittedName>
        <fullName evidence="5">Maltose-binding periplasmic proteins/domains</fullName>
    </submittedName>
</protein>
<dbReference type="Gene3D" id="3.40.190.10">
    <property type="entry name" value="Periplasmic binding protein-like II"/>
    <property type="match status" value="1"/>
</dbReference>
<organism evidence="5 6">
    <name type="scientific">Actinomyces howellii</name>
    <dbReference type="NCBI Taxonomy" id="52771"/>
    <lineage>
        <taxon>Bacteria</taxon>
        <taxon>Bacillati</taxon>
        <taxon>Actinomycetota</taxon>
        <taxon>Actinomycetes</taxon>
        <taxon>Actinomycetales</taxon>
        <taxon>Actinomycetaceae</taxon>
        <taxon>Actinomyces</taxon>
    </lineage>
</organism>
<evidence type="ECO:0000256" key="1">
    <source>
        <dbReference type="ARBA" id="ARBA00008520"/>
    </source>
</evidence>
<reference evidence="5 6" key="1">
    <citation type="submission" date="2018-12" db="EMBL/GenBank/DDBJ databases">
        <authorList>
            <consortium name="Pathogen Informatics"/>
        </authorList>
    </citation>
    <scope>NUCLEOTIDE SEQUENCE [LARGE SCALE GENOMIC DNA]</scope>
    <source>
        <strain evidence="5 6">NCTC11636</strain>
    </source>
</reference>
<evidence type="ECO:0000313" key="5">
    <source>
        <dbReference type="EMBL" id="VEG28486.1"/>
    </source>
</evidence>
<dbReference type="PANTHER" id="PTHR30061">
    <property type="entry name" value="MALTOSE-BINDING PERIPLASMIC PROTEIN"/>
    <property type="match status" value="1"/>
</dbReference>